<evidence type="ECO:0000256" key="1">
    <source>
        <dbReference type="SAM" id="Phobius"/>
    </source>
</evidence>
<dbReference type="STRING" id="112904.BH747_12130"/>
<keyword evidence="1" id="KW-1133">Transmembrane helix</keyword>
<evidence type="ECO:0000313" key="2">
    <source>
        <dbReference type="EMBL" id="OQO68421.1"/>
    </source>
</evidence>
<evidence type="ECO:0000313" key="3">
    <source>
        <dbReference type="Proteomes" id="UP000192477"/>
    </source>
</evidence>
<name>A0A1V8YPC4_9ENTE</name>
<accession>A0A1V8YPC4</accession>
<dbReference type="RefSeq" id="WP_081184807.1">
    <property type="nucleotide sequence ID" value="NZ_MJEA01000017.1"/>
</dbReference>
<sequence>MLPGIFYDHNGEIIWSGVSALISLIAAIMVLIGVIMNVCTQRKIAKQQIEANLKAKARIDWITKVRDETADFVTNCLLYIEYSPIIEIGKPVVNGLTPTSDGVVIDVSSEPDHHEPSKYEDVIEDKEKENIRVHLNNSGNRLMLYFGPDAEGENEEIVQYLETIIEKVNAGKFYKNDTNSRKIIVEFRNKIRGYLKKEWDKAKQGK</sequence>
<protein>
    <submittedName>
        <fullName evidence="2">Uncharacterized protein</fullName>
    </submittedName>
</protein>
<dbReference type="EMBL" id="MJEA01000017">
    <property type="protein sequence ID" value="OQO68421.1"/>
    <property type="molecule type" value="Genomic_DNA"/>
</dbReference>
<keyword evidence="1" id="KW-0472">Membrane</keyword>
<keyword evidence="1" id="KW-0812">Transmembrane</keyword>
<comment type="caution">
    <text evidence="2">The sequence shown here is derived from an EMBL/GenBank/DDBJ whole genome shotgun (WGS) entry which is preliminary data.</text>
</comment>
<dbReference type="Proteomes" id="UP000192477">
    <property type="component" value="Unassembled WGS sequence"/>
</dbReference>
<reference evidence="2 3" key="1">
    <citation type="journal article" date="2017" name="BMC Microbiol.">
        <title>Comparative genomics of Enterococcus spp. isolated from bovine feces.</title>
        <authorList>
            <person name="Beukers A.G."/>
            <person name="Zaheer R."/>
            <person name="Goji N."/>
            <person name="Amoako K.K."/>
            <person name="Chaves A.V."/>
            <person name="Ward M.P."/>
            <person name="McAllister T.A."/>
        </authorList>
    </citation>
    <scope>NUCLEOTIDE SEQUENCE [LARGE SCALE GENOMIC DNA]</scope>
    <source>
        <strain evidence="2 3">F1129D 143</strain>
    </source>
</reference>
<proteinExistence type="predicted"/>
<gene>
    <name evidence="2" type="ORF">BH747_12130</name>
</gene>
<feature type="transmembrane region" description="Helical" evidence="1">
    <location>
        <begin position="13"/>
        <end position="39"/>
    </location>
</feature>
<dbReference type="AlphaFoldDB" id="A0A1V8YPC4"/>
<dbReference type="OrthoDB" id="2087779at2"/>
<organism evidence="2 3">
    <name type="scientific">Enterococcus villorum</name>
    <dbReference type="NCBI Taxonomy" id="112904"/>
    <lineage>
        <taxon>Bacteria</taxon>
        <taxon>Bacillati</taxon>
        <taxon>Bacillota</taxon>
        <taxon>Bacilli</taxon>
        <taxon>Lactobacillales</taxon>
        <taxon>Enterococcaceae</taxon>
        <taxon>Enterococcus</taxon>
    </lineage>
</organism>